<feature type="domain" description="Bacterial type II secretion system protein E" evidence="2">
    <location>
        <begin position="6"/>
        <end position="164"/>
    </location>
</feature>
<dbReference type="InterPro" id="IPR027417">
    <property type="entry name" value="P-loop_NTPase"/>
</dbReference>
<evidence type="ECO:0000259" key="2">
    <source>
        <dbReference type="Pfam" id="PF00437"/>
    </source>
</evidence>
<gene>
    <name evidence="3" type="primary">tadA</name>
    <name evidence="3" type="ORF">FJZ00_02560</name>
</gene>
<dbReference type="GO" id="GO:0016887">
    <property type="term" value="F:ATP hydrolysis activity"/>
    <property type="evidence" value="ECO:0007669"/>
    <property type="project" value="InterPro"/>
</dbReference>
<dbReference type="Pfam" id="PF00437">
    <property type="entry name" value="T2SSE"/>
    <property type="match status" value="1"/>
</dbReference>
<proteinExistence type="inferred from homology"/>
<dbReference type="InterPro" id="IPR050921">
    <property type="entry name" value="T4SS_GSP_E_ATPase"/>
</dbReference>
<name>A0A938BM79_9BACT</name>
<feature type="non-terminal residue" evidence="3">
    <location>
        <position position="168"/>
    </location>
</feature>
<evidence type="ECO:0000313" key="3">
    <source>
        <dbReference type="EMBL" id="MBM3274008.1"/>
    </source>
</evidence>
<dbReference type="PANTHER" id="PTHR30486">
    <property type="entry name" value="TWITCHING MOTILITY PROTEIN PILT"/>
    <property type="match status" value="1"/>
</dbReference>
<accession>A0A938BM79</accession>
<protein>
    <submittedName>
        <fullName evidence="3">Flp pilus assembly complex ATPase component TadA</fullName>
    </submittedName>
</protein>
<evidence type="ECO:0000313" key="4">
    <source>
        <dbReference type="Proteomes" id="UP000703893"/>
    </source>
</evidence>
<dbReference type="AlphaFoldDB" id="A0A938BM79"/>
<reference evidence="3 4" key="1">
    <citation type="submission" date="2019-03" db="EMBL/GenBank/DDBJ databases">
        <title>Lake Tanganyika Metagenome-Assembled Genomes (MAGs).</title>
        <authorList>
            <person name="Tran P."/>
        </authorList>
    </citation>
    <scope>NUCLEOTIDE SEQUENCE [LARGE SCALE GENOMIC DNA]</scope>
    <source>
        <strain evidence="3">K_DeepCast_65m_m2_236</strain>
    </source>
</reference>
<dbReference type="InterPro" id="IPR001482">
    <property type="entry name" value="T2SS/T4SS_dom"/>
</dbReference>
<sequence length="168" mass="18820">MNILDFLRTAVQKRASDIHIKVGNPPILRIDGRIVPTEYKPLTPADTRQALYSLMSAEQRTRFENDRELDISLTIEGLSRFRVNVYFEQGNIGAVMRVIPIRTPTIDALNLPPVIKKLALERQGLVLVTGPTGSGKTTTLASMIEFVNTTKDVHILTIEDPIEFVYTS</sequence>
<dbReference type="Proteomes" id="UP000703893">
    <property type="component" value="Unassembled WGS sequence"/>
</dbReference>
<dbReference type="Gene3D" id="3.40.50.300">
    <property type="entry name" value="P-loop containing nucleotide triphosphate hydrolases"/>
    <property type="match status" value="1"/>
</dbReference>
<dbReference type="EMBL" id="VGJX01000098">
    <property type="protein sequence ID" value="MBM3274008.1"/>
    <property type="molecule type" value="Genomic_DNA"/>
</dbReference>
<dbReference type="SUPFAM" id="SSF52540">
    <property type="entry name" value="P-loop containing nucleoside triphosphate hydrolases"/>
    <property type="match status" value="1"/>
</dbReference>
<dbReference type="Gene3D" id="3.30.450.90">
    <property type="match status" value="1"/>
</dbReference>
<organism evidence="3 4">
    <name type="scientific">Candidatus Tanganyikabacteria bacterium</name>
    <dbReference type="NCBI Taxonomy" id="2961651"/>
    <lineage>
        <taxon>Bacteria</taxon>
        <taxon>Bacillati</taxon>
        <taxon>Candidatus Sericytochromatia</taxon>
        <taxon>Candidatus Tanganyikabacteria</taxon>
    </lineage>
</organism>
<evidence type="ECO:0000256" key="1">
    <source>
        <dbReference type="ARBA" id="ARBA00006611"/>
    </source>
</evidence>
<comment type="similarity">
    <text evidence="1">Belongs to the GSP E family.</text>
</comment>
<comment type="caution">
    <text evidence="3">The sequence shown here is derived from an EMBL/GenBank/DDBJ whole genome shotgun (WGS) entry which is preliminary data.</text>
</comment>